<gene>
    <name evidence="2" type="ORF">N5910_07770</name>
    <name evidence="1" type="ORF">U2150_01585</name>
</gene>
<dbReference type="Proteomes" id="UP001065373">
    <property type="component" value="Chromosome"/>
</dbReference>
<evidence type="ECO:0000313" key="3">
    <source>
        <dbReference type="Proteomes" id="UP001369247"/>
    </source>
</evidence>
<keyword evidence="3" id="KW-1185">Reference proteome</keyword>
<dbReference type="InterPro" id="IPR012028">
    <property type="entry name" value="UCP006529_dinclt"/>
</dbReference>
<organism evidence="2">
    <name type="scientific">Methanothermobacter wolfeii</name>
    <name type="common">Methanobacterium wolfei</name>
    <dbReference type="NCBI Taxonomy" id="145261"/>
    <lineage>
        <taxon>Archaea</taxon>
        <taxon>Methanobacteriati</taxon>
        <taxon>Methanobacteriota</taxon>
        <taxon>Methanomada group</taxon>
        <taxon>Methanobacteria</taxon>
        <taxon>Methanobacteriales</taxon>
        <taxon>Methanobacteriaceae</taxon>
        <taxon>Methanothermobacter</taxon>
    </lineage>
</organism>
<dbReference type="Gene3D" id="3.40.50.720">
    <property type="entry name" value="NAD(P)-binding Rossmann-like Domain"/>
    <property type="match status" value="1"/>
</dbReference>
<dbReference type="SMR" id="A0A9E7UGB2"/>
<dbReference type="AlphaFoldDB" id="A0A9E7UGB2"/>
<dbReference type="RefSeq" id="WP_074359416.1">
    <property type="nucleotide sequence ID" value="NZ_CP104550.1"/>
</dbReference>
<dbReference type="GeneID" id="58979166"/>
<dbReference type="KEGG" id="mwo:MWSIV6_1539"/>
<evidence type="ECO:0000313" key="2">
    <source>
        <dbReference type="EMBL" id="UXH31429.1"/>
    </source>
</evidence>
<reference evidence="1 3" key="2">
    <citation type="submission" date="2023-12" db="EMBL/GenBank/DDBJ databases">
        <title>Phenotypic and Genomic Characterization of Methanothermobacter wolfeii Strain BSEL, a CO2-Capturing Archaeon with Minimal Nutrient Requirements.</title>
        <authorList>
            <person name="Ale Enriquez F."/>
            <person name="Ahring B.K."/>
        </authorList>
    </citation>
    <scope>NUCLEOTIDE SEQUENCE [LARGE SCALE GENOMIC DNA]</scope>
    <source>
        <strain evidence="1 3">BSEL-1</strain>
    </source>
</reference>
<reference evidence="2" key="1">
    <citation type="submission" date="2022-09" db="EMBL/GenBank/DDBJ databases">
        <title>Characterization of three MwoI isoschizomers from sequenced genome and metagenomes.</title>
        <authorList>
            <person name="Fomenkov A."/>
            <person name="Xu S.Y."/>
            <person name="Roberts R.J."/>
        </authorList>
    </citation>
    <scope>NUCLEOTIDE SEQUENCE</scope>
    <source>
        <strain evidence="2">DSM 2970</strain>
    </source>
</reference>
<evidence type="ECO:0000313" key="1">
    <source>
        <dbReference type="EMBL" id="MEJ8542187.1"/>
    </source>
</evidence>
<dbReference type="Proteomes" id="UP001369247">
    <property type="component" value="Unassembled WGS sequence"/>
</dbReference>
<dbReference type="EMBL" id="CP104550">
    <property type="protein sequence ID" value="UXH31429.1"/>
    <property type="molecule type" value="Genomic_DNA"/>
</dbReference>
<evidence type="ECO:0008006" key="4">
    <source>
        <dbReference type="Google" id="ProtNLM"/>
    </source>
</evidence>
<proteinExistence type="predicted"/>
<dbReference type="PIRSF" id="PIRSF006529">
    <property type="entry name" value="UCP006529_dinclt"/>
    <property type="match status" value="1"/>
</dbReference>
<dbReference type="EMBL" id="JAXUHJ010000003">
    <property type="protein sequence ID" value="MEJ8542187.1"/>
    <property type="molecule type" value="Genomic_DNA"/>
</dbReference>
<name>A0A9E7UGB2_METWO</name>
<protein>
    <recommendedName>
        <fullName evidence="4">THIF-type NAD/FAD binding fold domain-containing protein</fullName>
    </recommendedName>
</protein>
<sequence>MDIAELEKRKSPHGEVTLVGAGRLGFRTALNLMQIHRGGPSRINVIDGQRISADDLIFRFLGARVGDYKARFIEGLAGKGFSREVKGFPEYITGENLDLISGDVVCIQIAGGDTLPVTADIIKHAHRSGAATISTMGVFGIDRDDVKVEWLDEAPPENPVVEYLQAAGIRDHLLVGTGKLIRDWEPVTPYVLDRVSEVMTSEVLKLLRRRME</sequence>
<accession>A0A9E7UGB2</accession>
<dbReference type="GeneID" id="75107140"/>